<evidence type="ECO:0000256" key="5">
    <source>
        <dbReference type="ARBA" id="ARBA00022692"/>
    </source>
</evidence>
<keyword evidence="11" id="KW-1185">Reference proteome</keyword>
<evidence type="ECO:0000256" key="2">
    <source>
        <dbReference type="ARBA" id="ARBA00010692"/>
    </source>
</evidence>
<keyword evidence="5 9" id="KW-0812">Transmembrane</keyword>
<feature type="transmembrane region" description="Helical" evidence="9">
    <location>
        <begin position="141"/>
        <end position="165"/>
    </location>
</feature>
<keyword evidence="3 8" id="KW-0813">Transport</keyword>
<evidence type="ECO:0000256" key="3">
    <source>
        <dbReference type="ARBA" id="ARBA00022448"/>
    </source>
</evidence>
<comment type="subcellular location">
    <subcellularLocation>
        <location evidence="1 8">Cell membrane</location>
        <topology evidence="1 8">Multi-pass membrane protein</topology>
    </subcellularLocation>
</comment>
<evidence type="ECO:0000256" key="9">
    <source>
        <dbReference type="SAM" id="Phobius"/>
    </source>
</evidence>
<dbReference type="GO" id="GO:0005886">
    <property type="term" value="C:plasma membrane"/>
    <property type="evidence" value="ECO:0007669"/>
    <property type="project" value="UniProtKB-SubCell"/>
</dbReference>
<comment type="similarity">
    <text evidence="2 8">Belongs to the BioY family.</text>
</comment>
<sequence>MDTKSIVYIALFAALTAALGIVPPIPTGFGINITAQSLGVMLAGSIAGAKRGGLAMVLFLALIAIGLPLLAGGRGGIAALAGPWAGYVLAWPLCSFIIGWLIGRKPGANVWLLGAFIAFGGIVVMHTFGILWYAFASQIPLGVAFINNSIFIPGDLVKVAIAAVLTHGLRRAFPTL</sequence>
<evidence type="ECO:0000313" key="10">
    <source>
        <dbReference type="EMBL" id="CUJ85040.1"/>
    </source>
</evidence>
<evidence type="ECO:0000313" key="11">
    <source>
        <dbReference type="Proteomes" id="UP000051870"/>
    </source>
</evidence>
<keyword evidence="7 8" id="KW-0472">Membrane</keyword>
<protein>
    <recommendedName>
        <fullName evidence="8">Biotin transporter</fullName>
    </recommendedName>
</protein>
<proteinExistence type="inferred from homology"/>
<organism evidence="10 11">
    <name type="scientific">Shimia thalassica</name>
    <dbReference type="NCBI Taxonomy" id="1715693"/>
    <lineage>
        <taxon>Bacteria</taxon>
        <taxon>Pseudomonadati</taxon>
        <taxon>Pseudomonadota</taxon>
        <taxon>Alphaproteobacteria</taxon>
        <taxon>Rhodobacterales</taxon>
        <taxon>Roseobacteraceae</taxon>
    </lineage>
</organism>
<keyword evidence="4 8" id="KW-1003">Cell membrane</keyword>
<dbReference type="GO" id="GO:0015225">
    <property type="term" value="F:biotin transmembrane transporter activity"/>
    <property type="evidence" value="ECO:0007669"/>
    <property type="project" value="UniProtKB-UniRule"/>
</dbReference>
<dbReference type="PANTHER" id="PTHR34295:SF4">
    <property type="entry name" value="BIOTIN TRANSPORTER BIOY-RELATED"/>
    <property type="match status" value="1"/>
</dbReference>
<name>A0A0P1I1P8_9RHOB</name>
<feature type="transmembrane region" description="Helical" evidence="9">
    <location>
        <begin position="54"/>
        <end position="72"/>
    </location>
</feature>
<evidence type="ECO:0000256" key="6">
    <source>
        <dbReference type="ARBA" id="ARBA00022989"/>
    </source>
</evidence>
<dbReference type="PANTHER" id="PTHR34295">
    <property type="entry name" value="BIOTIN TRANSPORTER BIOY"/>
    <property type="match status" value="1"/>
</dbReference>
<dbReference type="GeneID" id="83879527"/>
<dbReference type="PIRSF" id="PIRSF016661">
    <property type="entry name" value="BioY"/>
    <property type="match status" value="1"/>
</dbReference>
<gene>
    <name evidence="10" type="primary">bioY</name>
    <name evidence="10" type="ORF">PH7735_00442</name>
</gene>
<dbReference type="Proteomes" id="UP000051870">
    <property type="component" value="Unassembled WGS sequence"/>
</dbReference>
<keyword evidence="6 9" id="KW-1133">Transmembrane helix</keyword>
<accession>A0A0P1I1P8</accession>
<feature type="transmembrane region" description="Helical" evidence="9">
    <location>
        <begin position="110"/>
        <end position="135"/>
    </location>
</feature>
<dbReference type="STRING" id="1715693.PH7735_00442"/>
<reference evidence="11" key="1">
    <citation type="submission" date="2015-09" db="EMBL/GenBank/DDBJ databases">
        <authorList>
            <person name="Rodrigo-Torres Lidia"/>
            <person name="Arahal R.David."/>
        </authorList>
    </citation>
    <scope>NUCLEOTIDE SEQUENCE [LARGE SCALE GENOMIC DNA]</scope>
    <source>
        <strain evidence="11">CECT 7735</strain>
    </source>
</reference>
<dbReference type="EMBL" id="CYTW01000001">
    <property type="protein sequence ID" value="CUJ85040.1"/>
    <property type="molecule type" value="Genomic_DNA"/>
</dbReference>
<evidence type="ECO:0000256" key="1">
    <source>
        <dbReference type="ARBA" id="ARBA00004651"/>
    </source>
</evidence>
<dbReference type="Pfam" id="PF02632">
    <property type="entry name" value="BioY"/>
    <property type="match status" value="1"/>
</dbReference>
<evidence type="ECO:0000256" key="4">
    <source>
        <dbReference type="ARBA" id="ARBA00022475"/>
    </source>
</evidence>
<evidence type="ECO:0000256" key="8">
    <source>
        <dbReference type="PIRNR" id="PIRNR016661"/>
    </source>
</evidence>
<feature type="transmembrane region" description="Helical" evidence="9">
    <location>
        <begin position="84"/>
        <end position="103"/>
    </location>
</feature>
<dbReference type="InterPro" id="IPR003784">
    <property type="entry name" value="BioY"/>
</dbReference>
<dbReference type="Gene3D" id="1.10.1760.20">
    <property type="match status" value="1"/>
</dbReference>
<dbReference type="AlphaFoldDB" id="A0A0P1I1P8"/>
<dbReference type="RefSeq" id="WP_058309685.1">
    <property type="nucleotide sequence ID" value="NZ_CYTW01000001.1"/>
</dbReference>
<evidence type="ECO:0000256" key="7">
    <source>
        <dbReference type="ARBA" id="ARBA00023136"/>
    </source>
</evidence>